<dbReference type="AlphaFoldDB" id="A0A1E8CL74"/>
<evidence type="ECO:0000313" key="1">
    <source>
        <dbReference type="EMBL" id="OFE13007.1"/>
    </source>
</evidence>
<reference evidence="2" key="1">
    <citation type="submission" date="2016-07" db="EMBL/GenBank/DDBJ databases">
        <authorList>
            <person name="Florea S."/>
            <person name="Webb J.S."/>
            <person name="Jaromczyk J."/>
            <person name="Schardl C.L."/>
        </authorList>
    </citation>
    <scope>NUCLEOTIDE SEQUENCE [LARGE SCALE GENOMIC DNA]</scope>
    <source>
        <strain evidence="2">KCTC 42131</strain>
    </source>
</reference>
<keyword evidence="2" id="KW-1185">Reference proteome</keyword>
<evidence type="ECO:0008006" key="3">
    <source>
        <dbReference type="Google" id="ProtNLM"/>
    </source>
</evidence>
<comment type="caution">
    <text evidence="1">The sequence shown here is derived from an EMBL/GenBank/DDBJ whole genome shotgun (WGS) entry which is preliminary data.</text>
</comment>
<evidence type="ECO:0000313" key="2">
    <source>
        <dbReference type="Proteomes" id="UP000175669"/>
    </source>
</evidence>
<accession>A0A1E8CL74</accession>
<dbReference type="STRING" id="1524254.PHACT_07530"/>
<gene>
    <name evidence="1" type="ORF">PHACT_07530</name>
</gene>
<dbReference type="EMBL" id="MASR01000001">
    <property type="protein sequence ID" value="OFE13007.1"/>
    <property type="molecule type" value="Genomic_DNA"/>
</dbReference>
<sequence>MSKGLSSKLAGQVGEFLVCAELGRRGLIATSFTGNVPEFDLIVADGSLKTLPVQVKTSRGYSWPTTASRWIDVTIDEAGEKQIDHGDSDISHPDLIYVCVLLAGPEADQVDRYFILLKRDIQVICARNYRAWMSKHDWKRPKNFRSLDNRYYVTDLEPFEDNWALFEKHLSPS</sequence>
<name>A0A1E8CL74_9GAMM</name>
<protein>
    <recommendedName>
        <fullName evidence="3">Aspartate ammonia-lyase</fullName>
    </recommendedName>
</protein>
<dbReference type="Proteomes" id="UP000175669">
    <property type="component" value="Unassembled WGS sequence"/>
</dbReference>
<proteinExistence type="predicted"/>
<organism evidence="1 2">
    <name type="scientific">Pseudohongiella acticola</name>
    <dbReference type="NCBI Taxonomy" id="1524254"/>
    <lineage>
        <taxon>Bacteria</taxon>
        <taxon>Pseudomonadati</taxon>
        <taxon>Pseudomonadota</taxon>
        <taxon>Gammaproteobacteria</taxon>
        <taxon>Pseudomonadales</taxon>
        <taxon>Pseudohongiellaceae</taxon>
        <taxon>Pseudohongiella</taxon>
    </lineage>
</organism>